<dbReference type="AlphaFoldDB" id="A0AAQ3NYF2"/>
<gene>
    <name evidence="1" type="ORF">V8G54_010388</name>
</gene>
<name>A0AAQ3NYF2_VIGMU</name>
<accession>A0AAQ3NYF2</accession>
<dbReference type="PANTHER" id="PTHR31960">
    <property type="entry name" value="F-BOX PROTEIN PP2-A15"/>
    <property type="match status" value="1"/>
</dbReference>
<reference evidence="1 2" key="1">
    <citation type="journal article" date="2023" name="Life. Sci Alliance">
        <title>Evolutionary insights into 3D genome organization and epigenetic landscape of Vigna mungo.</title>
        <authorList>
            <person name="Junaid A."/>
            <person name="Singh B."/>
            <person name="Bhatia S."/>
        </authorList>
    </citation>
    <scope>NUCLEOTIDE SEQUENCE [LARGE SCALE GENOMIC DNA]</scope>
    <source>
        <strain evidence="1">Urdbean</strain>
    </source>
</reference>
<feature type="non-terminal residue" evidence="1">
    <location>
        <position position="105"/>
    </location>
</feature>
<protein>
    <submittedName>
        <fullName evidence="1">Uncharacterized protein</fullName>
    </submittedName>
</protein>
<dbReference type="PANTHER" id="PTHR31960:SF2">
    <property type="entry name" value="F-BOX PROTEIN PP2-A15"/>
    <property type="match status" value="1"/>
</dbReference>
<evidence type="ECO:0000313" key="1">
    <source>
        <dbReference type="EMBL" id="WVZ17406.1"/>
    </source>
</evidence>
<dbReference type="EMBL" id="CP144698">
    <property type="protein sequence ID" value="WVZ17406.1"/>
    <property type="molecule type" value="Genomic_DNA"/>
</dbReference>
<organism evidence="1 2">
    <name type="scientific">Vigna mungo</name>
    <name type="common">Black gram</name>
    <name type="synonym">Phaseolus mungo</name>
    <dbReference type="NCBI Taxonomy" id="3915"/>
    <lineage>
        <taxon>Eukaryota</taxon>
        <taxon>Viridiplantae</taxon>
        <taxon>Streptophyta</taxon>
        <taxon>Embryophyta</taxon>
        <taxon>Tracheophyta</taxon>
        <taxon>Spermatophyta</taxon>
        <taxon>Magnoliopsida</taxon>
        <taxon>eudicotyledons</taxon>
        <taxon>Gunneridae</taxon>
        <taxon>Pentapetalae</taxon>
        <taxon>rosids</taxon>
        <taxon>fabids</taxon>
        <taxon>Fabales</taxon>
        <taxon>Fabaceae</taxon>
        <taxon>Papilionoideae</taxon>
        <taxon>50 kb inversion clade</taxon>
        <taxon>NPAAA clade</taxon>
        <taxon>indigoferoid/millettioid clade</taxon>
        <taxon>Phaseoleae</taxon>
        <taxon>Vigna</taxon>
    </lineage>
</organism>
<sequence length="105" mass="12314">ICNLARLNLAFRSAVSSDSVWEAKLPRNYQELLDLVLPERHRNLSKKDIFALLSRPLSFDDGHKVGGFCKKCGWTESRKGFACRFRRGRWRLLEWMSTCSFLRCF</sequence>
<proteinExistence type="predicted"/>
<evidence type="ECO:0000313" key="2">
    <source>
        <dbReference type="Proteomes" id="UP001374535"/>
    </source>
</evidence>
<dbReference type="Proteomes" id="UP001374535">
    <property type="component" value="Chromosome 3"/>
</dbReference>
<keyword evidence="2" id="KW-1185">Reference proteome</keyword>